<dbReference type="Proteomes" id="UP001166021">
    <property type="component" value="Unassembled WGS sequence"/>
</dbReference>
<sequence length="483" mass="53224">MRVIFIFVLFFIFSNYGYSQSYHFRVSASDIDKATGYRGCRSGCMPPESRMDIKVKCANGLEYPLNVSTEVYGGALNLQLRSAIWEVLVPSKPLSVLITGVYIEDSQYPEEELYCISRDDETTISVSNSNITTYDFEYDECLIADISIESRPLNTLNAGVSPICYLDTIDLTTSDDLDNSFYNWVYRRPGESNWNTITKFNGNTSIDVTLADFNGYNTNEIIEIAVNYEPGIFSNSTTISFVGCSPGLVGTPQTTNTTCFDSNDGSVTLTFDDNVDTANGYQMRYIVYEGDYPIDPTDEELKKKNPTFPGTTKQTIADPFVELNPVGGGNYKGKLEGLDGGNENGGNSATYFIVYQEVMYDGLNVTVKSGKITPQFTINRPSQVEISVDNIIQPQCTGETGEVTLSASGGQEFESGTYQFSNNGGTTWQTNPTFSNLAQGQTYTFSVQHVLADGECISSTTEQVSIDEVLNSISIDSDSGWQH</sequence>
<reference evidence="1" key="1">
    <citation type="submission" date="2020-05" db="EMBL/GenBank/DDBJ databases">
        <title>The draft genome sequence of Maribacter sp. ANRC-HE7.</title>
        <authorList>
            <person name="Mu L."/>
        </authorList>
    </citation>
    <scope>NUCLEOTIDE SEQUENCE</scope>
    <source>
        <strain evidence="1">ANRC-HE7</strain>
    </source>
</reference>
<accession>A0ABR7UX56</accession>
<name>A0ABR7UX56_9FLAO</name>
<dbReference type="RefSeq" id="WP_188242524.1">
    <property type="nucleotide sequence ID" value="NZ_JABTCF010000002.1"/>
</dbReference>
<comment type="caution">
    <text evidence="1">The sequence shown here is derived from an EMBL/GenBank/DDBJ whole genome shotgun (WGS) entry which is preliminary data.</text>
</comment>
<organism evidence="1 2">
    <name type="scientific">Maribacter aquimaris</name>
    <dbReference type="NCBI Taxonomy" id="2737171"/>
    <lineage>
        <taxon>Bacteria</taxon>
        <taxon>Pseudomonadati</taxon>
        <taxon>Bacteroidota</taxon>
        <taxon>Flavobacteriia</taxon>
        <taxon>Flavobacteriales</taxon>
        <taxon>Flavobacteriaceae</taxon>
        <taxon>Maribacter</taxon>
    </lineage>
</organism>
<protein>
    <recommendedName>
        <fullName evidence="3">SprB repeat-containing protein</fullName>
    </recommendedName>
</protein>
<proteinExistence type="predicted"/>
<keyword evidence="2" id="KW-1185">Reference proteome</keyword>
<evidence type="ECO:0000313" key="1">
    <source>
        <dbReference type="EMBL" id="MBD0776978.1"/>
    </source>
</evidence>
<dbReference type="EMBL" id="JABTCF010000002">
    <property type="protein sequence ID" value="MBD0776978.1"/>
    <property type="molecule type" value="Genomic_DNA"/>
</dbReference>
<gene>
    <name evidence="1" type="ORF">HPE56_04155</name>
</gene>
<evidence type="ECO:0008006" key="3">
    <source>
        <dbReference type="Google" id="ProtNLM"/>
    </source>
</evidence>
<evidence type="ECO:0000313" key="2">
    <source>
        <dbReference type="Proteomes" id="UP001166021"/>
    </source>
</evidence>